<feature type="compositionally biased region" description="Low complexity" evidence="1">
    <location>
        <begin position="1"/>
        <end position="16"/>
    </location>
</feature>
<sequence length="223" mass="23671">MTTRPRSARYSASSRPTSPPPITTTRRPTGIHAFDSRRMRSARLNRPTARPTPTATRPSTPIPLRSASASPVMTARNPSPVRTWGRSAPGTAGRPRRAPVATMTASGRRLSTSSTSATVFVRTSTPSRSISCVSQSTSIALAGVVSCENHMVPPRRPLFSMSVTLAPRVAATRATSIPPGPLPMTTTCCARSIGVRTATFSLHKAGFTAHFGLPSKKFCSTQT</sequence>
<gene>
    <name evidence="2" type="ORF">UFOPK1722_01604</name>
</gene>
<proteinExistence type="predicted"/>
<organism evidence="2">
    <name type="scientific">freshwater metagenome</name>
    <dbReference type="NCBI Taxonomy" id="449393"/>
    <lineage>
        <taxon>unclassified sequences</taxon>
        <taxon>metagenomes</taxon>
        <taxon>ecological metagenomes</taxon>
    </lineage>
</organism>
<feature type="region of interest" description="Disordered" evidence="1">
    <location>
        <begin position="1"/>
        <end position="110"/>
    </location>
</feature>
<name>A0A6J6FPU3_9ZZZZ</name>
<protein>
    <submittedName>
        <fullName evidence="2">Unannotated protein</fullName>
    </submittedName>
</protein>
<reference evidence="2" key="1">
    <citation type="submission" date="2020-05" db="EMBL/GenBank/DDBJ databases">
        <authorList>
            <person name="Chiriac C."/>
            <person name="Salcher M."/>
            <person name="Ghai R."/>
            <person name="Kavagutti S V."/>
        </authorList>
    </citation>
    <scope>NUCLEOTIDE SEQUENCE</scope>
</reference>
<feature type="compositionally biased region" description="Low complexity" evidence="1">
    <location>
        <begin position="46"/>
        <end position="59"/>
    </location>
</feature>
<evidence type="ECO:0000256" key="1">
    <source>
        <dbReference type="SAM" id="MobiDB-lite"/>
    </source>
</evidence>
<dbReference type="EMBL" id="CAEZTS010000173">
    <property type="protein sequence ID" value="CAB4590380.1"/>
    <property type="molecule type" value="Genomic_DNA"/>
</dbReference>
<dbReference type="AlphaFoldDB" id="A0A6J6FPU3"/>
<evidence type="ECO:0000313" key="2">
    <source>
        <dbReference type="EMBL" id="CAB4590380.1"/>
    </source>
</evidence>
<accession>A0A6J6FPU3</accession>